<evidence type="ECO:0000313" key="2">
    <source>
        <dbReference type="EMBL" id="EDW47714.1"/>
    </source>
</evidence>
<organism evidence="3">
    <name type="scientific">Drosophila sechellia</name>
    <name type="common">Fruit fly</name>
    <dbReference type="NCBI Taxonomy" id="7238"/>
    <lineage>
        <taxon>Eukaryota</taxon>
        <taxon>Metazoa</taxon>
        <taxon>Ecdysozoa</taxon>
        <taxon>Arthropoda</taxon>
        <taxon>Hexapoda</taxon>
        <taxon>Insecta</taxon>
        <taxon>Pterygota</taxon>
        <taxon>Neoptera</taxon>
        <taxon>Endopterygota</taxon>
        <taxon>Diptera</taxon>
        <taxon>Brachycera</taxon>
        <taxon>Muscomorpha</taxon>
        <taxon>Ephydroidea</taxon>
        <taxon>Drosophilidae</taxon>
        <taxon>Drosophila</taxon>
        <taxon>Sophophora</taxon>
    </lineage>
</organism>
<feature type="region of interest" description="Disordered" evidence="1">
    <location>
        <begin position="181"/>
        <end position="206"/>
    </location>
</feature>
<sequence>MQVPLLHRSTQMVLLKKQIRRKAKELRLRKRNAHRRLQLMRRIRDHLLHRMRNSIDHRQRDAEQKKREQTRRAVGGMLSMYKHWLLSWSKALRLQSQLIRHQEHVKLGLRRKLRHLRRQLKKVRNPQNLVDKCFNRLFKAVRKWQKRSDYYEHVKDQDKIWEAEAQEIFIGSEKVPTKSDKYKKLSSTSSGFGNKDRPALSAERSGSHLLVKRDSVASLSESLNKLVMAGNRNRKFTRKSIRLPLIVPKKIRVAPPKGQEESHYQSLKKDIMYLHSNSHHMDDLQKLLAPVRDRQDKTENAPKTNVKDFDSKRFHLKDLRSDAKFKHVQFLLKDVIQRNEVIDYIADVNGLMQEVANHEMWSKLQSLYNELKESGVPLTQIKESLAKKYLEYLNEIVIERNYARIEPPRDKRLNVLETESVNAKQKKEVEKFMERNWWSRKRMSTRIIPFGMRGLRTSKSDPPHSSRLSQEIKMDGGLYNKLLEQELNAEQLEREERRRRRFSSTFGSAISFNNSLDLSNEEQEMRDFEWRYSLHNIRSMMNQHQLMFQALDRKSRVEQVVHKKIKGEIEELYTSAQFKRPKKHSTPFTARKRSKNLRPVEELYYSPRKTCRLQKISCSAECLACVGQVEKIGDSMVLDKCPRCGVKVPVPAPTTSFSMSSSSSCEILSSGSIEACAKNKLLINTLEDLCTRCGYVHKKEHLCSRLPMNERKTKLLKRIKDSVPTAPECPSFCCPRGILKNTRSFDP</sequence>
<dbReference type="AlphaFoldDB" id="B4HQH9"/>
<reference evidence="2 3" key="1">
    <citation type="journal article" date="2007" name="Nature">
        <title>Evolution of genes and genomes on the Drosophila phylogeny.</title>
        <authorList>
            <consortium name="Drosophila 12 Genomes Consortium"/>
            <person name="Clark A.G."/>
            <person name="Eisen M.B."/>
            <person name="Smith D.R."/>
            <person name="Bergman C.M."/>
            <person name="Oliver B."/>
            <person name="Markow T.A."/>
            <person name="Kaufman T.C."/>
            <person name="Kellis M."/>
            <person name="Gelbart W."/>
            <person name="Iyer V.N."/>
            <person name="Pollard D.A."/>
            <person name="Sackton T.B."/>
            <person name="Larracuente A.M."/>
            <person name="Singh N.D."/>
            <person name="Abad J.P."/>
            <person name="Abt D.N."/>
            <person name="Adryan B."/>
            <person name="Aguade M."/>
            <person name="Akashi H."/>
            <person name="Anderson W.W."/>
            <person name="Aquadro C.F."/>
            <person name="Ardell D.H."/>
            <person name="Arguello R."/>
            <person name="Artieri C.G."/>
            <person name="Barbash D.A."/>
            <person name="Barker D."/>
            <person name="Barsanti P."/>
            <person name="Batterham P."/>
            <person name="Batzoglou S."/>
            <person name="Begun D."/>
            <person name="Bhutkar A."/>
            <person name="Blanco E."/>
            <person name="Bosak S.A."/>
            <person name="Bradley R.K."/>
            <person name="Brand A.D."/>
            <person name="Brent M.R."/>
            <person name="Brooks A.N."/>
            <person name="Brown R.H."/>
            <person name="Butlin R.K."/>
            <person name="Caggese C."/>
            <person name="Calvi B.R."/>
            <person name="Bernardo de Carvalho A."/>
            <person name="Caspi A."/>
            <person name="Castrezana S."/>
            <person name="Celniker S.E."/>
            <person name="Chang J.L."/>
            <person name="Chapple C."/>
            <person name="Chatterji S."/>
            <person name="Chinwalla A."/>
            <person name="Civetta A."/>
            <person name="Clifton S.W."/>
            <person name="Comeron J.M."/>
            <person name="Costello J.C."/>
            <person name="Coyne J.A."/>
            <person name="Daub J."/>
            <person name="David R.G."/>
            <person name="Delcher A.L."/>
            <person name="Delehaunty K."/>
            <person name="Do C.B."/>
            <person name="Ebling H."/>
            <person name="Edwards K."/>
            <person name="Eickbush T."/>
            <person name="Evans J.D."/>
            <person name="Filipski A."/>
            <person name="Findeiss S."/>
            <person name="Freyhult E."/>
            <person name="Fulton L."/>
            <person name="Fulton R."/>
            <person name="Garcia A.C."/>
            <person name="Gardiner A."/>
            <person name="Garfield D.A."/>
            <person name="Garvin B.E."/>
            <person name="Gibson G."/>
            <person name="Gilbert D."/>
            <person name="Gnerre S."/>
            <person name="Godfrey J."/>
            <person name="Good R."/>
            <person name="Gotea V."/>
            <person name="Gravely B."/>
            <person name="Greenberg A.J."/>
            <person name="Griffiths-Jones S."/>
            <person name="Gross S."/>
            <person name="Guigo R."/>
            <person name="Gustafson E.A."/>
            <person name="Haerty W."/>
            <person name="Hahn M.W."/>
            <person name="Halligan D.L."/>
            <person name="Halpern A.L."/>
            <person name="Halter G.M."/>
            <person name="Han M.V."/>
            <person name="Heger A."/>
            <person name="Hillier L."/>
            <person name="Hinrichs A.S."/>
            <person name="Holmes I."/>
            <person name="Hoskins R.A."/>
            <person name="Hubisz M.J."/>
            <person name="Hultmark D."/>
            <person name="Huntley M.A."/>
            <person name="Jaffe D.B."/>
            <person name="Jagadeeshan S."/>
            <person name="Jeck W.R."/>
            <person name="Johnson J."/>
            <person name="Jones C.D."/>
            <person name="Jordan W.C."/>
            <person name="Karpen G.H."/>
            <person name="Kataoka E."/>
            <person name="Keightley P.D."/>
            <person name="Kheradpour P."/>
            <person name="Kirkness E.F."/>
            <person name="Koerich L.B."/>
            <person name="Kristiansen K."/>
            <person name="Kudrna D."/>
            <person name="Kulathinal R.J."/>
            <person name="Kumar S."/>
            <person name="Kwok R."/>
            <person name="Lander E."/>
            <person name="Langley C.H."/>
            <person name="Lapoint R."/>
            <person name="Lazzaro B.P."/>
            <person name="Lee S.J."/>
            <person name="Levesque L."/>
            <person name="Li R."/>
            <person name="Lin C.F."/>
            <person name="Lin M.F."/>
            <person name="Lindblad-Toh K."/>
            <person name="Llopart A."/>
            <person name="Long M."/>
            <person name="Low L."/>
            <person name="Lozovsky E."/>
            <person name="Lu J."/>
            <person name="Luo M."/>
            <person name="Machado C.A."/>
            <person name="Makalowski W."/>
            <person name="Marzo M."/>
            <person name="Matsuda M."/>
            <person name="Matzkin L."/>
            <person name="McAllister B."/>
            <person name="McBride C.S."/>
            <person name="McKernan B."/>
            <person name="McKernan K."/>
            <person name="Mendez-Lago M."/>
            <person name="Minx P."/>
            <person name="Mollenhauer M.U."/>
            <person name="Montooth K."/>
            <person name="Mount S.M."/>
            <person name="Mu X."/>
            <person name="Myers E."/>
            <person name="Negre B."/>
            <person name="Newfeld S."/>
            <person name="Nielsen R."/>
            <person name="Noor M.A."/>
            <person name="O'Grady P."/>
            <person name="Pachter L."/>
            <person name="Papaceit M."/>
            <person name="Parisi M.J."/>
            <person name="Parisi M."/>
            <person name="Parts L."/>
            <person name="Pedersen J.S."/>
            <person name="Pesole G."/>
            <person name="Phillippy A.M."/>
            <person name="Ponting C.P."/>
            <person name="Pop M."/>
            <person name="Porcelli D."/>
            <person name="Powell J.R."/>
            <person name="Prohaska S."/>
            <person name="Pruitt K."/>
            <person name="Puig M."/>
            <person name="Quesneville H."/>
            <person name="Ram K.R."/>
            <person name="Rand D."/>
            <person name="Rasmussen M.D."/>
            <person name="Reed L.K."/>
            <person name="Reenan R."/>
            <person name="Reily A."/>
            <person name="Remington K.A."/>
            <person name="Rieger T.T."/>
            <person name="Ritchie M.G."/>
            <person name="Robin C."/>
            <person name="Rogers Y.H."/>
            <person name="Rohde C."/>
            <person name="Rozas J."/>
            <person name="Rubenfield M.J."/>
            <person name="Ruiz A."/>
            <person name="Russo S."/>
            <person name="Salzberg S.L."/>
            <person name="Sanchez-Gracia A."/>
            <person name="Saranga D.J."/>
            <person name="Sato H."/>
            <person name="Schaeffer S.W."/>
            <person name="Schatz M.C."/>
            <person name="Schlenke T."/>
            <person name="Schwartz R."/>
            <person name="Segarra C."/>
            <person name="Singh R.S."/>
            <person name="Sirot L."/>
            <person name="Sirota M."/>
            <person name="Sisneros N.B."/>
            <person name="Smith C.D."/>
            <person name="Smith T.F."/>
            <person name="Spieth J."/>
            <person name="Stage D.E."/>
            <person name="Stark A."/>
            <person name="Stephan W."/>
            <person name="Strausberg R.L."/>
            <person name="Strempel S."/>
            <person name="Sturgill D."/>
            <person name="Sutton G."/>
            <person name="Sutton G.G."/>
            <person name="Tao W."/>
            <person name="Teichmann S."/>
            <person name="Tobari Y.N."/>
            <person name="Tomimura Y."/>
            <person name="Tsolas J.M."/>
            <person name="Valente V.L."/>
            <person name="Venter E."/>
            <person name="Venter J.C."/>
            <person name="Vicario S."/>
            <person name="Vieira F.G."/>
            <person name="Vilella A.J."/>
            <person name="Villasante A."/>
            <person name="Walenz B."/>
            <person name="Wang J."/>
            <person name="Wasserman M."/>
            <person name="Watts T."/>
            <person name="Wilson D."/>
            <person name="Wilson R.K."/>
            <person name="Wing R.A."/>
            <person name="Wolfner M.F."/>
            <person name="Wong A."/>
            <person name="Wong G.K."/>
            <person name="Wu C.I."/>
            <person name="Wu G."/>
            <person name="Yamamoto D."/>
            <person name="Yang H.P."/>
            <person name="Yang S.P."/>
            <person name="Yorke J.A."/>
            <person name="Yoshida K."/>
            <person name="Zdobnov E."/>
            <person name="Zhang P."/>
            <person name="Zhang Y."/>
            <person name="Zimin A.V."/>
            <person name="Baldwin J."/>
            <person name="Abdouelleil A."/>
            <person name="Abdulkadir J."/>
            <person name="Abebe A."/>
            <person name="Abera B."/>
            <person name="Abreu J."/>
            <person name="Acer S.C."/>
            <person name="Aftuck L."/>
            <person name="Alexander A."/>
            <person name="An P."/>
            <person name="Anderson E."/>
            <person name="Anderson S."/>
            <person name="Arachi H."/>
            <person name="Azer M."/>
            <person name="Bachantsang P."/>
            <person name="Barry A."/>
            <person name="Bayul T."/>
            <person name="Berlin A."/>
            <person name="Bessette D."/>
            <person name="Bloom T."/>
            <person name="Blye J."/>
            <person name="Boguslavskiy L."/>
            <person name="Bonnet C."/>
            <person name="Boukhgalter B."/>
            <person name="Bourzgui I."/>
            <person name="Brown A."/>
            <person name="Cahill P."/>
            <person name="Channer S."/>
            <person name="Cheshatsang Y."/>
            <person name="Chuda L."/>
            <person name="Citroen M."/>
            <person name="Collymore A."/>
            <person name="Cooke P."/>
            <person name="Costello M."/>
            <person name="D'Aco K."/>
            <person name="Daza R."/>
            <person name="De Haan G."/>
            <person name="DeGray S."/>
            <person name="DeMaso C."/>
            <person name="Dhargay N."/>
            <person name="Dooley K."/>
            <person name="Dooley E."/>
            <person name="Doricent M."/>
            <person name="Dorje P."/>
            <person name="Dorjee K."/>
            <person name="Dupes A."/>
            <person name="Elong R."/>
            <person name="Falk J."/>
            <person name="Farina A."/>
            <person name="Faro S."/>
            <person name="Ferguson D."/>
            <person name="Fisher S."/>
            <person name="Foley C.D."/>
            <person name="Franke A."/>
            <person name="Friedrich D."/>
            <person name="Gadbois L."/>
            <person name="Gearin G."/>
            <person name="Gearin C.R."/>
            <person name="Giannoukos G."/>
            <person name="Goode T."/>
            <person name="Graham J."/>
            <person name="Grandbois E."/>
            <person name="Grewal S."/>
            <person name="Gyaltsen K."/>
            <person name="Hafez N."/>
            <person name="Hagos B."/>
            <person name="Hall J."/>
            <person name="Henson C."/>
            <person name="Hollinger A."/>
            <person name="Honan T."/>
            <person name="Huard M.D."/>
            <person name="Hughes L."/>
            <person name="Hurhula B."/>
            <person name="Husby M.E."/>
            <person name="Kamat A."/>
            <person name="Kanga B."/>
            <person name="Kashin S."/>
            <person name="Khazanovich D."/>
            <person name="Kisner P."/>
            <person name="Lance K."/>
            <person name="Lara M."/>
            <person name="Lee W."/>
            <person name="Lennon N."/>
            <person name="Letendre F."/>
            <person name="LeVine R."/>
            <person name="Lipovsky A."/>
            <person name="Liu X."/>
            <person name="Liu J."/>
            <person name="Liu S."/>
            <person name="Lokyitsang T."/>
            <person name="Lokyitsang Y."/>
            <person name="Lubonja R."/>
            <person name="Lui A."/>
            <person name="MacDonald P."/>
            <person name="Magnisalis V."/>
            <person name="Maru K."/>
            <person name="Matthews C."/>
            <person name="McCusker W."/>
            <person name="McDonough S."/>
            <person name="Mehta T."/>
            <person name="Meldrim J."/>
            <person name="Meneus L."/>
            <person name="Mihai O."/>
            <person name="Mihalev A."/>
            <person name="Mihova T."/>
            <person name="Mittelman R."/>
            <person name="Mlenga V."/>
            <person name="Montmayeur A."/>
            <person name="Mulrain L."/>
            <person name="Navidi A."/>
            <person name="Naylor J."/>
            <person name="Negash T."/>
            <person name="Nguyen T."/>
            <person name="Nguyen N."/>
            <person name="Nicol R."/>
            <person name="Norbu C."/>
            <person name="Norbu N."/>
            <person name="Novod N."/>
            <person name="O'Neill B."/>
            <person name="Osman S."/>
            <person name="Markiewicz E."/>
            <person name="Oyono O.L."/>
            <person name="Patti C."/>
            <person name="Phunkhang P."/>
            <person name="Pierre F."/>
            <person name="Priest M."/>
            <person name="Raghuraman S."/>
            <person name="Rege F."/>
            <person name="Reyes R."/>
            <person name="Rise C."/>
            <person name="Rogov P."/>
            <person name="Ross K."/>
            <person name="Ryan E."/>
            <person name="Settipalli S."/>
            <person name="Shea T."/>
            <person name="Sherpa N."/>
            <person name="Shi L."/>
            <person name="Shih D."/>
            <person name="Sparrow T."/>
            <person name="Spaulding J."/>
            <person name="Stalker J."/>
            <person name="Stange-Thomann N."/>
            <person name="Stavropoulos S."/>
            <person name="Stone C."/>
            <person name="Strader C."/>
            <person name="Tesfaye S."/>
            <person name="Thomson T."/>
            <person name="Thoulutsang Y."/>
            <person name="Thoulutsang D."/>
            <person name="Topham K."/>
            <person name="Topping I."/>
            <person name="Tsamla T."/>
            <person name="Vassiliev H."/>
            <person name="Vo A."/>
            <person name="Wangchuk T."/>
            <person name="Wangdi T."/>
            <person name="Weiand M."/>
            <person name="Wilkinson J."/>
            <person name="Wilson A."/>
            <person name="Yadav S."/>
            <person name="Young G."/>
            <person name="Yu Q."/>
            <person name="Zembek L."/>
            <person name="Zhong D."/>
            <person name="Zimmer A."/>
            <person name="Zwirko Z."/>
            <person name="Jaffe D.B."/>
            <person name="Alvarez P."/>
            <person name="Brockman W."/>
            <person name="Butler J."/>
            <person name="Chin C."/>
            <person name="Gnerre S."/>
            <person name="Grabherr M."/>
            <person name="Kleber M."/>
            <person name="Mauceli E."/>
            <person name="MacCallum I."/>
        </authorList>
    </citation>
    <scope>NUCLEOTIDE SEQUENCE [LARGE SCALE GENOMIC DNA]</scope>
    <source>
        <strain evidence="3">Rob3c / Tucson 14021-0248.25</strain>
    </source>
</reference>
<dbReference type="OMA" id="YEPRRTC"/>
<dbReference type="HOGENOM" id="CLU_008154_0_0_1"/>
<protein>
    <submittedName>
        <fullName evidence="2">GM20284</fullName>
    </submittedName>
</protein>
<keyword evidence="3" id="KW-1185">Reference proteome</keyword>
<evidence type="ECO:0000313" key="3">
    <source>
        <dbReference type="Proteomes" id="UP000001292"/>
    </source>
</evidence>
<accession>B4HQH9</accession>
<proteinExistence type="predicted"/>
<dbReference type="PhylomeDB" id="B4HQH9"/>
<dbReference type="EMBL" id="CH480816">
    <property type="protein sequence ID" value="EDW47714.1"/>
    <property type="molecule type" value="Genomic_DNA"/>
</dbReference>
<evidence type="ECO:0000256" key="1">
    <source>
        <dbReference type="SAM" id="MobiDB-lite"/>
    </source>
</evidence>
<gene>
    <name evidence="2" type="primary">Dsec\GM20284</name>
    <name evidence="2" type="ORF">Dsec_GM20284</name>
</gene>
<name>B4HQH9_DROSE</name>
<dbReference type="Proteomes" id="UP000001292">
    <property type="component" value="Unassembled WGS sequence"/>
</dbReference>